<sequence length="268" mass="29126">MPETSTGTTTTTGCWLYAVTREVDRRSLESSAGVAGEPLRTVESAGLIAVLGTVPLDSFGEEALHRNLEDLDWLSRVARAHDAVVDKVARRSAAVPLRLATVYLDDERVRATLEARERDFARALDRVTGRTEWGVKALVEPSHGGEPELAAKGSGQAKPGAGAAYLRRRREQMTAREQGERVAVEQAERAHAVLARLAAANRLHPPQSRQLSGDTNPMILNAAYLVDEAAAREFTRAVAALDDELDAIRLQLTGPWPPYSFAALEETP</sequence>
<evidence type="ECO:0000256" key="1">
    <source>
        <dbReference type="ARBA" id="ARBA00022987"/>
    </source>
</evidence>
<protein>
    <submittedName>
        <fullName evidence="4">GvpL/GvpF family gas vesicle protein</fullName>
    </submittedName>
</protein>
<organism evidence="4 5">
    <name type="scientific">Amycolatopsis pigmentata</name>
    <dbReference type="NCBI Taxonomy" id="450801"/>
    <lineage>
        <taxon>Bacteria</taxon>
        <taxon>Bacillati</taxon>
        <taxon>Actinomycetota</taxon>
        <taxon>Actinomycetes</taxon>
        <taxon>Pseudonocardiales</taxon>
        <taxon>Pseudonocardiaceae</taxon>
        <taxon>Amycolatopsis</taxon>
    </lineage>
</organism>
<dbReference type="InterPro" id="IPR009430">
    <property type="entry name" value="GvpL/GvpF"/>
</dbReference>
<evidence type="ECO:0000313" key="4">
    <source>
        <dbReference type="EMBL" id="MFD2420938.1"/>
    </source>
</evidence>
<evidence type="ECO:0000256" key="2">
    <source>
        <dbReference type="ARBA" id="ARBA00035108"/>
    </source>
</evidence>
<reference evidence="5" key="1">
    <citation type="journal article" date="2019" name="Int. J. Syst. Evol. Microbiol.">
        <title>The Global Catalogue of Microorganisms (GCM) 10K type strain sequencing project: providing services to taxonomists for standard genome sequencing and annotation.</title>
        <authorList>
            <consortium name="The Broad Institute Genomics Platform"/>
            <consortium name="The Broad Institute Genome Sequencing Center for Infectious Disease"/>
            <person name="Wu L."/>
            <person name="Ma J."/>
        </authorList>
    </citation>
    <scope>NUCLEOTIDE SEQUENCE [LARGE SCALE GENOMIC DNA]</scope>
    <source>
        <strain evidence="5">CGMCC 4.7645</strain>
    </source>
</reference>
<keyword evidence="1" id="KW-0304">Gas vesicle</keyword>
<dbReference type="PANTHER" id="PTHR36852">
    <property type="entry name" value="PROTEIN GVPL 2"/>
    <property type="match status" value="1"/>
</dbReference>
<dbReference type="Pfam" id="PF06386">
    <property type="entry name" value="GvpL_GvpF"/>
    <property type="match status" value="1"/>
</dbReference>
<proteinExistence type="inferred from homology"/>
<evidence type="ECO:0000256" key="3">
    <source>
        <dbReference type="ARBA" id="ARBA00035643"/>
    </source>
</evidence>
<gene>
    <name evidence="4" type="ORF">ACFSXZ_31870</name>
</gene>
<comment type="subcellular location">
    <subcellularLocation>
        <location evidence="2">Gas vesicle</location>
    </subcellularLocation>
</comment>
<name>A0ABW5G0X1_9PSEU</name>
<keyword evidence="5" id="KW-1185">Reference proteome</keyword>
<dbReference type="PANTHER" id="PTHR36852:SF1">
    <property type="entry name" value="PROTEIN GVPL 2"/>
    <property type="match status" value="1"/>
</dbReference>
<comment type="caution">
    <text evidence="4">The sequence shown here is derived from an EMBL/GenBank/DDBJ whole genome shotgun (WGS) entry which is preliminary data.</text>
</comment>
<dbReference type="Proteomes" id="UP001597417">
    <property type="component" value="Unassembled WGS sequence"/>
</dbReference>
<evidence type="ECO:0000313" key="5">
    <source>
        <dbReference type="Proteomes" id="UP001597417"/>
    </source>
</evidence>
<comment type="similarity">
    <text evidence="3">Belongs to the gas vesicle GvpF/GvpL family.</text>
</comment>
<accession>A0ABW5G0X1</accession>
<dbReference type="EMBL" id="JBHUKR010000021">
    <property type="protein sequence ID" value="MFD2420938.1"/>
    <property type="molecule type" value="Genomic_DNA"/>
</dbReference>
<dbReference type="RefSeq" id="WP_378269248.1">
    <property type="nucleotide sequence ID" value="NZ_JBHUKR010000021.1"/>
</dbReference>